<evidence type="ECO:0000313" key="3">
    <source>
        <dbReference type="Proteomes" id="UP000649573"/>
    </source>
</evidence>
<keyword evidence="3" id="KW-1185">Reference proteome</keyword>
<evidence type="ECO:0000313" key="2">
    <source>
        <dbReference type="EMBL" id="GGU81413.1"/>
    </source>
</evidence>
<accession>A0ABQ2VES3</accession>
<dbReference type="SUPFAM" id="SSF49695">
    <property type="entry name" value="gamma-Crystallin-like"/>
    <property type="match status" value="1"/>
</dbReference>
<keyword evidence="1" id="KW-0732">Signal</keyword>
<name>A0ABQ2VES3_9PSEU</name>
<reference evidence="3" key="1">
    <citation type="journal article" date="2019" name="Int. J. Syst. Evol. Microbiol.">
        <title>The Global Catalogue of Microorganisms (GCM) 10K type strain sequencing project: providing services to taxonomists for standard genome sequencing and annotation.</title>
        <authorList>
            <consortium name="The Broad Institute Genomics Platform"/>
            <consortium name="The Broad Institute Genome Sequencing Center for Infectious Disease"/>
            <person name="Wu L."/>
            <person name="Ma J."/>
        </authorList>
    </citation>
    <scope>NUCLEOTIDE SEQUENCE [LARGE SCALE GENOMIC DNA]</scope>
    <source>
        <strain evidence="3">JCM 3296</strain>
    </source>
</reference>
<comment type="caution">
    <text evidence="2">The sequence shown here is derived from an EMBL/GenBank/DDBJ whole genome shotgun (WGS) entry which is preliminary data.</text>
</comment>
<dbReference type="EMBL" id="BMRE01000077">
    <property type="protein sequence ID" value="GGU81413.1"/>
    <property type="molecule type" value="Genomic_DNA"/>
</dbReference>
<feature type="signal peptide" evidence="1">
    <location>
        <begin position="1"/>
        <end position="28"/>
    </location>
</feature>
<protein>
    <recommendedName>
        <fullName evidence="4">Streptomyces killer toxin-like beta/gamma crystallin domain-containing protein</fullName>
    </recommendedName>
</protein>
<evidence type="ECO:0000256" key="1">
    <source>
        <dbReference type="SAM" id="SignalP"/>
    </source>
</evidence>
<proteinExistence type="predicted"/>
<sequence>MKKLRLTGASALIALLAAILAPAPSASAVKVECGDPNFVQVAWHPSNGVGGVACFAGAGKNWFEGVRGFSSWATYLITGNNDITFVDCNGTTIDYPRGKNTPLNPAKCVAWINIKPY</sequence>
<feature type="chain" id="PRO_5046422090" description="Streptomyces killer toxin-like beta/gamma crystallin domain-containing protein" evidence="1">
    <location>
        <begin position="29"/>
        <end position="117"/>
    </location>
</feature>
<gene>
    <name evidence="2" type="ORF">GCM10010178_85100</name>
</gene>
<organism evidence="2 3">
    <name type="scientific">Lentzea flava</name>
    <dbReference type="NCBI Taxonomy" id="103732"/>
    <lineage>
        <taxon>Bacteria</taxon>
        <taxon>Bacillati</taxon>
        <taxon>Actinomycetota</taxon>
        <taxon>Actinomycetes</taxon>
        <taxon>Pseudonocardiales</taxon>
        <taxon>Pseudonocardiaceae</taxon>
        <taxon>Lentzea</taxon>
    </lineage>
</organism>
<dbReference type="Gene3D" id="2.60.20.30">
    <property type="match status" value="1"/>
</dbReference>
<dbReference type="InterPro" id="IPR011024">
    <property type="entry name" value="G_crystallin-like"/>
</dbReference>
<dbReference type="InterPro" id="IPR015791">
    <property type="entry name" value="Antimic/Inh_G_crystallin-like"/>
</dbReference>
<evidence type="ECO:0008006" key="4">
    <source>
        <dbReference type="Google" id="ProtNLM"/>
    </source>
</evidence>
<dbReference type="Proteomes" id="UP000649573">
    <property type="component" value="Unassembled WGS sequence"/>
</dbReference>